<dbReference type="SUPFAM" id="SSF81837">
    <property type="entry name" value="BEACH domain"/>
    <property type="match status" value="1"/>
</dbReference>
<evidence type="ECO:0000313" key="3">
    <source>
        <dbReference type="Proteomes" id="UP000743370"/>
    </source>
</evidence>
<dbReference type="EMBL" id="JABFOF010000005">
    <property type="protein sequence ID" value="KAG2396990.1"/>
    <property type="molecule type" value="Genomic_DNA"/>
</dbReference>
<reference evidence="2 3" key="1">
    <citation type="submission" date="2020-05" db="EMBL/GenBank/DDBJ databases">
        <title>Vigna angularis (adzuki bean) Var. LongXiaoDou No. 4 denovo assembly.</title>
        <authorList>
            <person name="Xiang H."/>
        </authorList>
    </citation>
    <scope>NUCLEOTIDE SEQUENCE [LARGE SCALE GENOMIC DNA]</scope>
    <source>
        <tissue evidence="2">Leaf</tissue>
    </source>
</reference>
<feature type="domain" description="TAF1C beta-propeller" evidence="1">
    <location>
        <begin position="262"/>
        <end position="350"/>
    </location>
</feature>
<evidence type="ECO:0000259" key="1">
    <source>
        <dbReference type="Pfam" id="PF20641"/>
    </source>
</evidence>
<evidence type="ECO:0000313" key="2">
    <source>
        <dbReference type="EMBL" id="KAG2396990.1"/>
    </source>
</evidence>
<organism evidence="2 3">
    <name type="scientific">Phaseolus angularis</name>
    <name type="common">Azuki bean</name>
    <name type="synonym">Vigna angularis</name>
    <dbReference type="NCBI Taxonomy" id="3914"/>
    <lineage>
        <taxon>Eukaryota</taxon>
        <taxon>Viridiplantae</taxon>
        <taxon>Streptophyta</taxon>
        <taxon>Embryophyta</taxon>
        <taxon>Tracheophyta</taxon>
        <taxon>Spermatophyta</taxon>
        <taxon>Magnoliopsida</taxon>
        <taxon>eudicotyledons</taxon>
        <taxon>Gunneridae</taxon>
        <taxon>Pentapetalae</taxon>
        <taxon>rosids</taxon>
        <taxon>fabids</taxon>
        <taxon>Fabales</taxon>
        <taxon>Fabaceae</taxon>
        <taxon>Papilionoideae</taxon>
        <taxon>50 kb inversion clade</taxon>
        <taxon>NPAAA clade</taxon>
        <taxon>indigoferoid/millettioid clade</taxon>
        <taxon>Phaseoleae</taxon>
        <taxon>Vigna</taxon>
    </lineage>
</organism>
<accession>A0A8T0KB06</accession>
<dbReference type="InterPro" id="IPR036372">
    <property type="entry name" value="BEACH_dom_sf"/>
</dbReference>
<name>A0A8T0KB06_PHAAN</name>
<protein>
    <submittedName>
        <fullName evidence="2">Protein SPIRRIG-like protein</fullName>
    </submittedName>
</protein>
<comment type="caution">
    <text evidence="2">The sequence shown here is derived from an EMBL/GenBank/DDBJ whole genome shotgun (WGS) entry which is preliminary data.</text>
</comment>
<dbReference type="PANTHER" id="PTHR15319:SF1">
    <property type="entry name" value="TATA BOX-BINDING PROTEIN-ASSOCIATED FACTOR RNA POLYMERASE I SUBUNIT C"/>
    <property type="match status" value="1"/>
</dbReference>
<dbReference type="GO" id="GO:0001164">
    <property type="term" value="F:RNA polymerase I core promoter sequence-specific DNA binding"/>
    <property type="evidence" value="ECO:0007669"/>
    <property type="project" value="TreeGrafter"/>
</dbReference>
<gene>
    <name evidence="2" type="ORF">HKW66_Vig0246440</name>
</gene>
<proteinExistence type="predicted"/>
<dbReference type="GO" id="GO:0001650">
    <property type="term" value="C:fibrillar center"/>
    <property type="evidence" value="ECO:0007669"/>
    <property type="project" value="TreeGrafter"/>
</dbReference>
<dbReference type="Pfam" id="PF20641">
    <property type="entry name" value="TAF1C_beta-prop"/>
    <property type="match status" value="1"/>
</dbReference>
<dbReference type="Proteomes" id="UP000743370">
    <property type="component" value="Unassembled WGS sequence"/>
</dbReference>
<sequence>MGILEPSSFVELGERRGVGVVVQPLEKHLRVYDGDCAIAMELSEEWKSFFPVGSSTVAPLLLSGSPSLPLGPLLFNPNPNSLSLIFSSTSLQPSLHYTPYLLPSRFLLSSHPSSILPSTASSITSLFSIQQNDASSPFLRNRLHLLTYPHRPYALILFPTGDNDHKLAFFTLRFEDSRFHTQLDTNGDVFYASTGSSHRILNISVNPVTDYDEADGVIGYFLATTLYSVHWFAARHNQILDRPSVVCLGDKMFKTCPVAHACWSPHILEESLVLLESGHLFLFDLECFGFGAGFKGTRLKVPWNDSSKSKVWLSCEFSWHPRILVVAHSDSVFLVDLRLKECSVNCLMKIETLRMYAPDENERFLSLSRAAPDNFYFAVASTSVLLLCDVRKPLVPVLQWVHGIEGPSFMSVLRLSDLRSHSKEDDFKVASESGFCIMLGSIWNCEFNIFCYGSILPFRKGSVTSKINPAICAWELPLEINLSGHECHCGSCLLRKEFSKDALPEWTDWQQKKEIVLGFGILSNKLAALLTEPDENGGFTLIRLTSSGKFELQRYHASWAPARNLEACPDQVLCLNRHLLYSMSDEDYKFPKNYNYLKLDYLYSYACGGLTRFLVRKLKRNFKDAHDKELSAEVHELLCEKLNACGFGQLRSCPEVTSVFNDVKLPASLHEVAWRRMWADLPMELLQLAFLSRAECHKVVGNLDHNRVALESLAVPELPQLPPFFLRKSSPHDNNDIVGPVIPFPVLLVLNKYRNGCSNFEEGEFSVETELSLKYKEVMQVAGEISVSAYGPTHLDDHAVSLAEDRDETWVGYSKPKSFLLYRLVSFNSSAADHVGEKSVYGDANYDTLISRIPEKKSTEQTESVGQEIFDDLSPVELRFDAPAKKLEPLGLKAYDLLKRQMSKWQQSFDSKWIPSSSYMLLLVDSWRQGKMISSFVAGLLSEPKRSLSSASLPLKMIQELTEVQLIKTRKQRVLADYESGNLVLSNPKAIHRLDKPVHCQTPEGEDQFRKWLVSFSAHEGFLARCCWEGKHLLCEGVDSIILYTPKFLENQSTLEFVEKTVWQEGYPVENAGDAALPPWAKGSPREFISKHWEACEPDFLRKFASLDRPYFWIQAKSEERYLVLMYILAPS</sequence>
<dbReference type="PANTHER" id="PTHR15319">
    <property type="entry name" value="TATA BOX-BINDING PROTEIN ASSOCIATED FACTOR RNA POLYMERASE I SUBUNIT C"/>
    <property type="match status" value="1"/>
</dbReference>
<dbReference type="InterPro" id="IPR049087">
    <property type="entry name" value="TAF1C_beta-prop"/>
</dbReference>
<dbReference type="InterPro" id="IPR038801">
    <property type="entry name" value="TAF1C"/>
</dbReference>
<dbReference type="AlphaFoldDB" id="A0A8T0KB06"/>